<evidence type="ECO:0000259" key="9">
    <source>
        <dbReference type="PROSITE" id="PS50089"/>
    </source>
</evidence>
<organism evidence="10 11">
    <name type="scientific">Tagetes erecta</name>
    <name type="common">African marigold</name>
    <dbReference type="NCBI Taxonomy" id="13708"/>
    <lineage>
        <taxon>Eukaryota</taxon>
        <taxon>Viridiplantae</taxon>
        <taxon>Streptophyta</taxon>
        <taxon>Embryophyta</taxon>
        <taxon>Tracheophyta</taxon>
        <taxon>Spermatophyta</taxon>
        <taxon>Magnoliopsida</taxon>
        <taxon>eudicotyledons</taxon>
        <taxon>Gunneridae</taxon>
        <taxon>Pentapetalae</taxon>
        <taxon>asterids</taxon>
        <taxon>campanulids</taxon>
        <taxon>Asterales</taxon>
        <taxon>Asteraceae</taxon>
        <taxon>Asteroideae</taxon>
        <taxon>Heliantheae alliance</taxon>
        <taxon>Tageteae</taxon>
        <taxon>Tagetes</taxon>
    </lineage>
</organism>
<dbReference type="InterPro" id="IPR045191">
    <property type="entry name" value="MBR1/2-like"/>
</dbReference>
<dbReference type="GO" id="GO:0005634">
    <property type="term" value="C:nucleus"/>
    <property type="evidence" value="ECO:0007669"/>
    <property type="project" value="TreeGrafter"/>
</dbReference>
<reference evidence="10" key="1">
    <citation type="journal article" date="2023" name="bioRxiv">
        <title>Improved chromosome-level genome assembly for marigold (Tagetes erecta).</title>
        <authorList>
            <person name="Jiang F."/>
            <person name="Yuan L."/>
            <person name="Wang S."/>
            <person name="Wang H."/>
            <person name="Xu D."/>
            <person name="Wang A."/>
            <person name="Fan W."/>
        </authorList>
    </citation>
    <scope>NUCLEOTIDE SEQUENCE</scope>
    <source>
        <strain evidence="10">WSJ</strain>
        <tissue evidence="10">Leaf</tissue>
    </source>
</reference>
<evidence type="ECO:0000256" key="5">
    <source>
        <dbReference type="ARBA" id="ARBA00022771"/>
    </source>
</evidence>
<dbReference type="EMBL" id="JAUHHV010000005">
    <property type="protein sequence ID" value="KAK1424071.1"/>
    <property type="molecule type" value="Genomic_DNA"/>
</dbReference>
<gene>
    <name evidence="10" type="ORF">QVD17_19383</name>
</gene>
<proteinExistence type="predicted"/>
<dbReference type="Proteomes" id="UP001229421">
    <property type="component" value="Unassembled WGS sequence"/>
</dbReference>
<comment type="caution">
    <text evidence="10">The sequence shown here is derived from an EMBL/GenBank/DDBJ whole genome shotgun (WGS) entry which is preliminary data.</text>
</comment>
<evidence type="ECO:0000313" key="11">
    <source>
        <dbReference type="Proteomes" id="UP001229421"/>
    </source>
</evidence>
<dbReference type="PANTHER" id="PTHR22937:SF217">
    <property type="entry name" value="RING-TYPE E3 UBIQUITIN TRANSFERASE"/>
    <property type="match status" value="1"/>
</dbReference>
<dbReference type="SMART" id="SM00184">
    <property type="entry name" value="RING"/>
    <property type="match status" value="1"/>
</dbReference>
<dbReference type="SUPFAM" id="SSF57850">
    <property type="entry name" value="RING/U-box"/>
    <property type="match status" value="1"/>
</dbReference>
<dbReference type="Pfam" id="PF13639">
    <property type="entry name" value="zf-RING_2"/>
    <property type="match status" value="1"/>
</dbReference>
<keyword evidence="7" id="KW-0862">Zinc</keyword>
<evidence type="ECO:0000256" key="7">
    <source>
        <dbReference type="ARBA" id="ARBA00022833"/>
    </source>
</evidence>
<dbReference type="Gene3D" id="3.30.40.10">
    <property type="entry name" value="Zinc/RING finger domain, C3HC4 (zinc finger)"/>
    <property type="match status" value="1"/>
</dbReference>
<keyword evidence="11" id="KW-1185">Reference proteome</keyword>
<evidence type="ECO:0000256" key="2">
    <source>
        <dbReference type="ARBA" id="ARBA00012483"/>
    </source>
</evidence>
<sequence length="381" mass="43027">MIVFIYLDIIPDICFTSNLLSKMRQQNMVYPEPSINPYGHGPLSSGIMFLTAPPMPRVVPFGPPHTQLLLPGHQLIDGPHNVFKGKTIEGLHINPHYSYPTPGSSHFVVPEYIGSFNVIPVVVAQEHHRGTNHQIISPIDLNHGLQLMPMSLGGLGQHVQFVPGPWLDQQFYANVPRLPYMQGYTNENQITFVHQPIVPPMPPLQPMLRFVRPMPPTTSRVYQPHGQELMIQANSNTRYHGLPHLRAHPEAEVAMLSFGNYGHRVDHHRDMRLDIDHMSYEELLALGEQIGNVGSGLSEDFILGRLKTRIFTFSNLEDVSTVDQSVYICTICQMEYNDQEQIGMLDCSHEYHVECIEKWLVEKNSCPVCKCTGLATQGKKS</sequence>
<feature type="domain" description="RING-type" evidence="9">
    <location>
        <begin position="329"/>
        <end position="370"/>
    </location>
</feature>
<keyword evidence="6" id="KW-0833">Ubl conjugation pathway</keyword>
<dbReference type="AlphaFoldDB" id="A0AAD8KMJ2"/>
<evidence type="ECO:0000313" key="10">
    <source>
        <dbReference type="EMBL" id="KAK1424071.1"/>
    </source>
</evidence>
<dbReference type="PANTHER" id="PTHR22937">
    <property type="entry name" value="E3 UBIQUITIN-PROTEIN LIGASE RNF165"/>
    <property type="match status" value="1"/>
</dbReference>
<accession>A0AAD8KMJ2</accession>
<comment type="catalytic activity">
    <reaction evidence="1">
        <text>S-ubiquitinyl-[E2 ubiquitin-conjugating enzyme]-L-cysteine + [acceptor protein]-L-lysine = [E2 ubiquitin-conjugating enzyme]-L-cysteine + N(6)-ubiquitinyl-[acceptor protein]-L-lysine.</text>
        <dbReference type="EC" id="2.3.2.27"/>
    </reaction>
</comment>
<dbReference type="GO" id="GO:0008270">
    <property type="term" value="F:zinc ion binding"/>
    <property type="evidence" value="ECO:0007669"/>
    <property type="project" value="UniProtKB-KW"/>
</dbReference>
<name>A0AAD8KMJ2_TARER</name>
<evidence type="ECO:0000256" key="8">
    <source>
        <dbReference type="PROSITE-ProRule" id="PRU00175"/>
    </source>
</evidence>
<evidence type="ECO:0000256" key="1">
    <source>
        <dbReference type="ARBA" id="ARBA00000900"/>
    </source>
</evidence>
<dbReference type="GO" id="GO:0061630">
    <property type="term" value="F:ubiquitin protein ligase activity"/>
    <property type="evidence" value="ECO:0007669"/>
    <property type="project" value="UniProtKB-EC"/>
</dbReference>
<dbReference type="InterPro" id="IPR001841">
    <property type="entry name" value="Znf_RING"/>
</dbReference>
<evidence type="ECO:0000256" key="6">
    <source>
        <dbReference type="ARBA" id="ARBA00022786"/>
    </source>
</evidence>
<keyword evidence="4" id="KW-0479">Metal-binding</keyword>
<dbReference type="EC" id="2.3.2.27" evidence="2"/>
<evidence type="ECO:0000256" key="4">
    <source>
        <dbReference type="ARBA" id="ARBA00022723"/>
    </source>
</evidence>
<keyword evidence="5 8" id="KW-0863">Zinc-finger</keyword>
<evidence type="ECO:0000256" key="3">
    <source>
        <dbReference type="ARBA" id="ARBA00022679"/>
    </source>
</evidence>
<protein>
    <recommendedName>
        <fullName evidence="2">RING-type E3 ubiquitin transferase</fullName>
        <ecNumber evidence="2">2.3.2.27</ecNumber>
    </recommendedName>
</protein>
<keyword evidence="3" id="KW-0808">Transferase</keyword>
<dbReference type="InterPro" id="IPR013083">
    <property type="entry name" value="Znf_RING/FYVE/PHD"/>
</dbReference>
<dbReference type="PROSITE" id="PS50089">
    <property type="entry name" value="ZF_RING_2"/>
    <property type="match status" value="1"/>
</dbReference>